<reference evidence="1 2" key="1">
    <citation type="submission" date="2011-02" db="EMBL/GenBank/DDBJ databases">
        <title>The Genome Sequence of Sphaeroforma arctica JP610.</title>
        <authorList>
            <consortium name="The Broad Institute Genome Sequencing Platform"/>
            <person name="Russ C."/>
            <person name="Cuomo C."/>
            <person name="Young S.K."/>
            <person name="Zeng Q."/>
            <person name="Gargeya S."/>
            <person name="Alvarado L."/>
            <person name="Berlin A."/>
            <person name="Chapman S.B."/>
            <person name="Chen Z."/>
            <person name="Freedman E."/>
            <person name="Gellesch M."/>
            <person name="Goldberg J."/>
            <person name="Griggs A."/>
            <person name="Gujja S."/>
            <person name="Heilman E."/>
            <person name="Heiman D."/>
            <person name="Howarth C."/>
            <person name="Mehta T."/>
            <person name="Neiman D."/>
            <person name="Pearson M."/>
            <person name="Roberts A."/>
            <person name="Saif S."/>
            <person name="Shea T."/>
            <person name="Shenoy N."/>
            <person name="Sisk P."/>
            <person name="Stolte C."/>
            <person name="Sykes S."/>
            <person name="White J."/>
            <person name="Yandava C."/>
            <person name="Burger G."/>
            <person name="Gray M.W."/>
            <person name="Holland P.W.H."/>
            <person name="King N."/>
            <person name="Lang F.B.F."/>
            <person name="Roger A.J."/>
            <person name="Ruiz-Trillo I."/>
            <person name="Haas B."/>
            <person name="Nusbaum C."/>
            <person name="Birren B."/>
        </authorList>
    </citation>
    <scope>NUCLEOTIDE SEQUENCE [LARGE SCALE GENOMIC DNA]</scope>
    <source>
        <strain evidence="1 2">JP610</strain>
    </source>
</reference>
<feature type="non-terminal residue" evidence="1">
    <location>
        <position position="1"/>
    </location>
</feature>
<dbReference type="EMBL" id="KQ242358">
    <property type="protein sequence ID" value="KNC79139.1"/>
    <property type="molecule type" value="Genomic_DNA"/>
</dbReference>
<protein>
    <submittedName>
        <fullName evidence="1">Uncharacterized protein</fullName>
    </submittedName>
</protein>
<dbReference type="Proteomes" id="UP000054560">
    <property type="component" value="Unassembled WGS sequence"/>
</dbReference>
<dbReference type="GeneID" id="25908959"/>
<dbReference type="AlphaFoldDB" id="A0A0L0FR28"/>
<evidence type="ECO:0000313" key="1">
    <source>
        <dbReference type="EMBL" id="KNC79139.1"/>
    </source>
</evidence>
<sequence>TLVLENICGQTHRIQTPMIAVGREIIYTLTQPSNHKLTKDWLGPATVLTDTAQVMHNILDKTCNKEFRVHIKTIKAHLPSIGQELRPMGAIVASAFGIWLFFNFPLADDPNEAHLAELVAMFCTSVPAKGSLCGCSRQPSTNGTPFRGPQDVSIYAPRSIRIRPQPLCL</sequence>
<proteinExistence type="predicted"/>
<accession>A0A0L0FR28</accession>
<organism evidence="1 2">
    <name type="scientific">Sphaeroforma arctica JP610</name>
    <dbReference type="NCBI Taxonomy" id="667725"/>
    <lineage>
        <taxon>Eukaryota</taxon>
        <taxon>Ichthyosporea</taxon>
        <taxon>Ichthyophonida</taxon>
        <taxon>Sphaeroforma</taxon>
    </lineage>
</organism>
<evidence type="ECO:0000313" key="2">
    <source>
        <dbReference type="Proteomes" id="UP000054560"/>
    </source>
</evidence>
<name>A0A0L0FR28_9EUKA</name>
<dbReference type="RefSeq" id="XP_014153041.1">
    <property type="nucleotide sequence ID" value="XM_014297566.1"/>
</dbReference>
<gene>
    <name evidence="1" type="ORF">SARC_08455</name>
</gene>
<keyword evidence="2" id="KW-1185">Reference proteome</keyword>